<dbReference type="GO" id="GO:0005886">
    <property type="term" value="C:plasma membrane"/>
    <property type="evidence" value="ECO:0007669"/>
    <property type="project" value="TreeGrafter"/>
</dbReference>
<dbReference type="Pfam" id="PF00005">
    <property type="entry name" value="ABC_tran"/>
    <property type="match status" value="1"/>
</dbReference>
<evidence type="ECO:0000313" key="4">
    <source>
        <dbReference type="EMBL" id="QOS70070.1"/>
    </source>
</evidence>
<accession>A0A6L7ISH4</accession>
<dbReference type="CDD" id="cd03255">
    <property type="entry name" value="ABC_MJ0796_LolCDE_FtsE"/>
    <property type="match status" value="1"/>
</dbReference>
<dbReference type="InterPro" id="IPR027417">
    <property type="entry name" value="P-loop_NTPase"/>
</dbReference>
<keyword evidence="3 4" id="KW-0067">ATP-binding</keyword>
<dbReference type="InterPro" id="IPR003593">
    <property type="entry name" value="AAA+_ATPase"/>
</dbReference>
<dbReference type="PANTHER" id="PTHR24220:SF685">
    <property type="entry name" value="ABC TRANSPORTER RELATED"/>
    <property type="match status" value="1"/>
</dbReference>
<dbReference type="PROSITE" id="PS00211">
    <property type="entry name" value="ABC_TRANSPORTER_1"/>
    <property type="match status" value="1"/>
</dbReference>
<dbReference type="InterPro" id="IPR017911">
    <property type="entry name" value="MacB-like_ATP-bd"/>
</dbReference>
<keyword evidence="2" id="KW-0547">Nucleotide-binding</keyword>
<organism evidence="4 5">
    <name type="scientific">Eggerthella guodeyinii</name>
    <dbReference type="NCBI Taxonomy" id="2690837"/>
    <lineage>
        <taxon>Bacteria</taxon>
        <taxon>Bacillati</taxon>
        <taxon>Actinomycetota</taxon>
        <taxon>Coriobacteriia</taxon>
        <taxon>Eggerthellales</taxon>
        <taxon>Eggerthellaceae</taxon>
        <taxon>Eggerthella</taxon>
    </lineage>
</organism>
<evidence type="ECO:0000256" key="3">
    <source>
        <dbReference type="ARBA" id="ARBA00022840"/>
    </source>
</evidence>
<dbReference type="AlphaFoldDB" id="A0A6L7ISH4"/>
<dbReference type="EMBL" id="CP063310">
    <property type="protein sequence ID" value="QOS70070.1"/>
    <property type="molecule type" value="Genomic_DNA"/>
</dbReference>
<dbReference type="InterPro" id="IPR017871">
    <property type="entry name" value="ABC_transporter-like_CS"/>
</dbReference>
<dbReference type="PROSITE" id="PS50893">
    <property type="entry name" value="ABC_TRANSPORTER_2"/>
    <property type="match status" value="1"/>
</dbReference>
<evidence type="ECO:0000313" key="5">
    <source>
        <dbReference type="Proteomes" id="UP000478463"/>
    </source>
</evidence>
<proteinExistence type="predicted"/>
<dbReference type="Gene3D" id="3.40.50.300">
    <property type="entry name" value="P-loop containing nucleotide triphosphate hydrolases"/>
    <property type="match status" value="1"/>
</dbReference>
<keyword evidence="1" id="KW-0813">Transport</keyword>
<dbReference type="KEGG" id="egd:GS424_014935"/>
<evidence type="ECO:0000256" key="1">
    <source>
        <dbReference type="ARBA" id="ARBA00022448"/>
    </source>
</evidence>
<dbReference type="SUPFAM" id="SSF52540">
    <property type="entry name" value="P-loop containing nucleoside triphosphate hydrolases"/>
    <property type="match status" value="1"/>
</dbReference>
<dbReference type="GO" id="GO:0016887">
    <property type="term" value="F:ATP hydrolysis activity"/>
    <property type="evidence" value="ECO:0007669"/>
    <property type="project" value="InterPro"/>
</dbReference>
<dbReference type="PANTHER" id="PTHR24220">
    <property type="entry name" value="IMPORT ATP-BINDING PROTEIN"/>
    <property type="match status" value="1"/>
</dbReference>
<dbReference type="GO" id="GO:0022857">
    <property type="term" value="F:transmembrane transporter activity"/>
    <property type="evidence" value="ECO:0007669"/>
    <property type="project" value="TreeGrafter"/>
</dbReference>
<sequence>MGTAGERTRATVVAHEVKKSFSAGRGRKRRVVDVLRGVSLRVEPGEMVSIVGPSGSGKSTLLYCLSGLESADAGSIEVMGRQVVRANRTALFKTRRDHVGFIFQSYNLIPSLSAGENVSLPARLAGRPLSADRTRAVLESVGLGGREKSRPGDLSGGEQQRVAIARALAGGADVIFADEPTGALDSRNGREVLGMLRGIADDPQRSVVMVTHDLEAASLADRVLVLKDGRVVAELGRSSAAQIFNALEEKGERA</sequence>
<dbReference type="InterPro" id="IPR015854">
    <property type="entry name" value="ABC_transpr_LolD-like"/>
</dbReference>
<dbReference type="InterPro" id="IPR003439">
    <property type="entry name" value="ABC_transporter-like_ATP-bd"/>
</dbReference>
<gene>
    <name evidence="4" type="ORF">GS424_014935</name>
</gene>
<dbReference type="GO" id="GO:0098796">
    <property type="term" value="C:membrane protein complex"/>
    <property type="evidence" value="ECO:0007669"/>
    <property type="project" value="UniProtKB-ARBA"/>
</dbReference>
<dbReference type="SMART" id="SM00382">
    <property type="entry name" value="AAA"/>
    <property type="match status" value="1"/>
</dbReference>
<dbReference type="FunFam" id="3.40.50.300:FF:000032">
    <property type="entry name" value="Export ABC transporter ATP-binding protein"/>
    <property type="match status" value="1"/>
</dbReference>
<protein>
    <submittedName>
        <fullName evidence="4">ABC transporter ATP-binding protein</fullName>
    </submittedName>
</protein>
<dbReference type="GO" id="GO:0005524">
    <property type="term" value="F:ATP binding"/>
    <property type="evidence" value="ECO:0007669"/>
    <property type="project" value="UniProtKB-KW"/>
</dbReference>
<name>A0A6L7ISH4_9ACTN</name>
<reference evidence="4 5" key="1">
    <citation type="submission" date="2020-10" db="EMBL/GenBank/DDBJ databases">
        <title>Eggerthella sp. nov., isolated from human feces.</title>
        <authorList>
            <person name="Yajun G."/>
        </authorList>
    </citation>
    <scope>NUCLEOTIDE SEQUENCE [LARGE SCALE GENOMIC DNA]</scope>
    <source>
        <strain evidence="4 5">HF-1101</strain>
    </source>
</reference>
<evidence type="ECO:0000256" key="2">
    <source>
        <dbReference type="ARBA" id="ARBA00022741"/>
    </source>
</evidence>
<dbReference type="Proteomes" id="UP000478463">
    <property type="component" value="Chromosome"/>
</dbReference>